<gene>
    <name evidence="2" type="ORF">EVOR1521_LOCUS30361</name>
</gene>
<dbReference type="AlphaFoldDB" id="A0AA36NLH2"/>
<name>A0AA36NLH2_9DINO</name>
<dbReference type="Proteomes" id="UP001178507">
    <property type="component" value="Unassembled WGS sequence"/>
</dbReference>
<sequence>MLLPPQGSKARIWWLHCCQKLHLPWYLTAMKTLRRDWLLAPWVFGLADSVLTLARRQQRRFWALAEYGRGHGHLHSYSDGLGVHIPTGWQRGPENIQGGVFKTILTEPLTTTDWVGHFQGLLSLAERPRLWWAYTRKDSVRVHSFRRVPCEKPWPCAAKPVPLDAEGGLASGQAQTAGSLLREKIDTVLADSKKTVSLGVQLESEVDAGVAGQLSQLLVHALSQTAAGPEVLVAPNAGLQEWAGQDTVEITSLELISPSGETTALKPNRVVFLVARHIPRAEMRSFLAQSEREVVATGDQSVAEAVLLGKVPFQPDAKVSQWRAALAADVATVPDLGQTLRDLLSSEELRQSLVNQSRAYSEAVEAQLGPQPTEAVNSMKAAQQAAAAKREEEKRWADEMAAKRKAAARKGQRSSRPTFKIEKEAPESECSIHEFVKCNGFERQFINNQPKTLKTVTEDIAHWEGEIARGITSTPNGQMRYSTMVKVLKEFKEYMDLHGEENLKRRFIRGKFADGYVDAYKRYLAFRRQMRQAQDWTVRAVQREPEQEAMDASSRRLTEKAWELRLTGDGWKDRDPAQAVRHYEWALDILRPVPVEHAGPSRCALLLKLARCHLAGAVADPARALRCCDEVKENDRHGAWQAEVKAVRQEASAILGSAPSIGTLPAKRDPGPGGAATAKATAPARLASGRSGGMYCLELNAVQTFNMLDSTLTDDLFFALDAIKEDRLRRG</sequence>
<organism evidence="2 3">
    <name type="scientific">Effrenium voratum</name>
    <dbReference type="NCBI Taxonomy" id="2562239"/>
    <lineage>
        <taxon>Eukaryota</taxon>
        <taxon>Sar</taxon>
        <taxon>Alveolata</taxon>
        <taxon>Dinophyceae</taxon>
        <taxon>Suessiales</taxon>
        <taxon>Symbiodiniaceae</taxon>
        <taxon>Effrenium</taxon>
    </lineage>
</organism>
<proteinExistence type="predicted"/>
<dbReference type="EMBL" id="CAUJNA010003757">
    <property type="protein sequence ID" value="CAJ1409191.1"/>
    <property type="molecule type" value="Genomic_DNA"/>
</dbReference>
<reference evidence="2" key="1">
    <citation type="submission" date="2023-08" db="EMBL/GenBank/DDBJ databases">
        <authorList>
            <person name="Chen Y."/>
            <person name="Shah S."/>
            <person name="Dougan E. K."/>
            <person name="Thang M."/>
            <person name="Chan C."/>
        </authorList>
    </citation>
    <scope>NUCLEOTIDE SEQUENCE</scope>
</reference>
<evidence type="ECO:0000313" key="2">
    <source>
        <dbReference type="EMBL" id="CAJ1409191.1"/>
    </source>
</evidence>
<evidence type="ECO:0000313" key="3">
    <source>
        <dbReference type="Proteomes" id="UP001178507"/>
    </source>
</evidence>
<evidence type="ECO:0000256" key="1">
    <source>
        <dbReference type="SAM" id="MobiDB-lite"/>
    </source>
</evidence>
<feature type="compositionally biased region" description="Basic and acidic residues" evidence="1">
    <location>
        <begin position="388"/>
        <end position="402"/>
    </location>
</feature>
<accession>A0AA36NLH2</accession>
<comment type="caution">
    <text evidence="2">The sequence shown here is derived from an EMBL/GenBank/DDBJ whole genome shotgun (WGS) entry which is preliminary data.</text>
</comment>
<feature type="region of interest" description="Disordered" evidence="1">
    <location>
        <begin position="659"/>
        <end position="679"/>
    </location>
</feature>
<feature type="region of interest" description="Disordered" evidence="1">
    <location>
        <begin position="364"/>
        <end position="420"/>
    </location>
</feature>
<keyword evidence="3" id="KW-1185">Reference proteome</keyword>
<feature type="compositionally biased region" description="Basic residues" evidence="1">
    <location>
        <begin position="403"/>
        <end position="413"/>
    </location>
</feature>
<protein>
    <submittedName>
        <fullName evidence="2">Uncharacterized protein</fullName>
    </submittedName>
</protein>